<dbReference type="PROSITE" id="PS50075">
    <property type="entry name" value="CARRIER"/>
    <property type="match status" value="1"/>
</dbReference>
<feature type="region of interest" description="N-terminal hotdog fold" evidence="5">
    <location>
        <begin position="944"/>
        <end position="1072"/>
    </location>
</feature>
<dbReference type="Gene3D" id="3.10.129.110">
    <property type="entry name" value="Polyketide synthase dehydratase"/>
    <property type="match status" value="1"/>
</dbReference>
<dbReference type="GO" id="GO:0031177">
    <property type="term" value="F:phosphopantetheine binding"/>
    <property type="evidence" value="ECO:0007669"/>
    <property type="project" value="InterPro"/>
</dbReference>
<feature type="domain" description="Carrier" evidence="6">
    <location>
        <begin position="1749"/>
        <end position="1824"/>
    </location>
</feature>
<evidence type="ECO:0000256" key="2">
    <source>
        <dbReference type="ARBA" id="ARBA00022553"/>
    </source>
</evidence>
<evidence type="ECO:0000256" key="5">
    <source>
        <dbReference type="PROSITE-ProRule" id="PRU01363"/>
    </source>
</evidence>
<dbReference type="InterPro" id="IPR006162">
    <property type="entry name" value="Ppantetheine_attach_site"/>
</dbReference>
<dbReference type="Pfam" id="PF21089">
    <property type="entry name" value="PKS_DH_N"/>
    <property type="match status" value="1"/>
</dbReference>
<dbReference type="PANTHER" id="PTHR43775">
    <property type="entry name" value="FATTY ACID SYNTHASE"/>
    <property type="match status" value="1"/>
</dbReference>
<dbReference type="Pfam" id="PF00109">
    <property type="entry name" value="ketoacyl-synt"/>
    <property type="match status" value="1"/>
</dbReference>
<evidence type="ECO:0000313" key="9">
    <source>
        <dbReference type="EMBL" id="EPX55246.1"/>
    </source>
</evidence>
<reference evidence="9" key="1">
    <citation type="submission" date="2013-05" db="EMBL/GenBank/DDBJ databases">
        <title>Genome assembly of Cystobacter fuscus DSM 2262.</title>
        <authorList>
            <person name="Sharma G."/>
            <person name="Khatri I."/>
            <person name="Kaur C."/>
            <person name="Mayilraj S."/>
            <person name="Subramanian S."/>
        </authorList>
    </citation>
    <scope>NUCLEOTIDE SEQUENCE [LARGE SCALE GENOMIC DNA]</scope>
    <source>
        <strain evidence="9">DSM 2262</strain>
    </source>
</reference>
<gene>
    <name evidence="9" type="ORF">D187_009453</name>
</gene>
<feature type="active site" description="Proton donor; for dehydratase activity" evidence="5">
    <location>
        <position position="1147"/>
    </location>
</feature>
<dbReference type="InterPro" id="IPR014043">
    <property type="entry name" value="Acyl_transferase_dom"/>
</dbReference>
<dbReference type="PROSITE" id="PS00012">
    <property type="entry name" value="PHOSPHOPANTETHEINE"/>
    <property type="match status" value="1"/>
</dbReference>
<dbReference type="Pfam" id="PF00698">
    <property type="entry name" value="Acyl_transf_1"/>
    <property type="match status" value="1"/>
</dbReference>
<dbReference type="InterPro" id="IPR013968">
    <property type="entry name" value="PKS_KR"/>
</dbReference>
<dbReference type="InterPro" id="IPR036736">
    <property type="entry name" value="ACP-like_sf"/>
</dbReference>
<evidence type="ECO:0000256" key="4">
    <source>
        <dbReference type="ARBA" id="ARBA00054155"/>
    </source>
</evidence>
<feature type="region of interest" description="C-terminal hotdog fold" evidence="5">
    <location>
        <begin position="1086"/>
        <end position="1231"/>
    </location>
</feature>
<dbReference type="InterPro" id="IPR016039">
    <property type="entry name" value="Thiolase-like"/>
</dbReference>
<dbReference type="eggNOG" id="COG3321">
    <property type="taxonomic scope" value="Bacteria"/>
</dbReference>
<dbReference type="SMART" id="SM00825">
    <property type="entry name" value="PKS_KS"/>
    <property type="match status" value="1"/>
</dbReference>
<dbReference type="InterPro" id="IPR016035">
    <property type="entry name" value="Acyl_Trfase/lysoPLipase"/>
</dbReference>
<dbReference type="Pfam" id="PF14765">
    <property type="entry name" value="PS-DH"/>
    <property type="match status" value="1"/>
</dbReference>
<evidence type="ECO:0000259" key="7">
    <source>
        <dbReference type="PROSITE" id="PS52004"/>
    </source>
</evidence>
<dbReference type="SUPFAM" id="SSF47336">
    <property type="entry name" value="ACP-like"/>
    <property type="match status" value="1"/>
</dbReference>
<dbReference type="InterPro" id="IPR014031">
    <property type="entry name" value="Ketoacyl_synth_C"/>
</dbReference>
<dbReference type="EMBL" id="ANAH02000073">
    <property type="protein sequence ID" value="EPX55246.1"/>
    <property type="molecule type" value="Genomic_DNA"/>
</dbReference>
<dbReference type="FunFam" id="3.40.47.10:FF:000019">
    <property type="entry name" value="Polyketide synthase type I"/>
    <property type="match status" value="1"/>
</dbReference>
<dbReference type="SUPFAM" id="SSF55048">
    <property type="entry name" value="Probable ACP-binding domain of malonyl-CoA ACP transacylase"/>
    <property type="match status" value="1"/>
</dbReference>
<dbReference type="Gene3D" id="3.30.70.3290">
    <property type="match status" value="1"/>
</dbReference>
<proteinExistence type="predicted"/>
<dbReference type="OrthoDB" id="7617297at2"/>
<dbReference type="PANTHER" id="PTHR43775:SF51">
    <property type="entry name" value="INACTIVE PHENOLPHTHIOCEROL SYNTHESIS POLYKETIDE SYNTHASE TYPE I PKS1-RELATED"/>
    <property type="match status" value="1"/>
</dbReference>
<dbReference type="InterPro" id="IPR036291">
    <property type="entry name" value="NAD(P)-bd_dom_sf"/>
</dbReference>
<dbReference type="InterPro" id="IPR049551">
    <property type="entry name" value="PKS_DH_C"/>
</dbReference>
<dbReference type="InterPro" id="IPR016036">
    <property type="entry name" value="Malonyl_transacylase_ACP-bd"/>
</dbReference>
<dbReference type="eggNOG" id="COG1028">
    <property type="taxonomic scope" value="Bacteria"/>
</dbReference>
<dbReference type="Pfam" id="PF08659">
    <property type="entry name" value="KR"/>
    <property type="match status" value="1"/>
</dbReference>
<dbReference type="GO" id="GO:0004312">
    <property type="term" value="F:fatty acid synthase activity"/>
    <property type="evidence" value="ECO:0007669"/>
    <property type="project" value="TreeGrafter"/>
</dbReference>
<comment type="function">
    <text evidence="4">Involved in production of the polyketide antibiotic thailandamide.</text>
</comment>
<evidence type="ECO:0000256" key="3">
    <source>
        <dbReference type="ARBA" id="ARBA00022679"/>
    </source>
</evidence>
<dbReference type="InterPro" id="IPR001227">
    <property type="entry name" value="Ac_transferase_dom_sf"/>
</dbReference>
<dbReference type="InterPro" id="IPR049900">
    <property type="entry name" value="PKS_mFAS_DH"/>
</dbReference>
<dbReference type="InterPro" id="IPR042104">
    <property type="entry name" value="PKS_dehydratase_sf"/>
</dbReference>
<dbReference type="InterPro" id="IPR020841">
    <property type="entry name" value="PKS_Beta-ketoAc_synthase_dom"/>
</dbReference>
<dbReference type="Gene3D" id="3.40.366.10">
    <property type="entry name" value="Malonyl-Coenzyme A Acyl Carrier Protein, domain 2"/>
    <property type="match status" value="1"/>
</dbReference>
<keyword evidence="3" id="KW-0808">Transferase</keyword>
<dbReference type="CDD" id="cd08955">
    <property type="entry name" value="KR_2_FAS_SDR_x"/>
    <property type="match status" value="1"/>
</dbReference>
<comment type="caution">
    <text evidence="9">The sequence shown here is derived from an EMBL/GenBank/DDBJ whole genome shotgun (WGS) entry which is preliminary data.</text>
</comment>
<dbReference type="InterPro" id="IPR020807">
    <property type="entry name" value="PKS_DH"/>
</dbReference>
<dbReference type="RefSeq" id="WP_002624484.1">
    <property type="nucleotide sequence ID" value="NZ_ANAH02000073.1"/>
</dbReference>
<dbReference type="SMART" id="SM00822">
    <property type="entry name" value="PKS_KR"/>
    <property type="match status" value="1"/>
</dbReference>
<dbReference type="Gene3D" id="1.10.1200.10">
    <property type="entry name" value="ACP-like"/>
    <property type="match status" value="1"/>
</dbReference>
<dbReference type="InterPro" id="IPR009081">
    <property type="entry name" value="PP-bd_ACP"/>
</dbReference>
<dbReference type="SUPFAM" id="SSF52151">
    <property type="entry name" value="FabD/lysophospholipase-like"/>
    <property type="match status" value="1"/>
</dbReference>
<dbReference type="InterPro" id="IPR049552">
    <property type="entry name" value="PKS_DH_N"/>
</dbReference>
<dbReference type="GO" id="GO:0006633">
    <property type="term" value="P:fatty acid biosynthetic process"/>
    <property type="evidence" value="ECO:0007669"/>
    <property type="project" value="TreeGrafter"/>
</dbReference>
<dbReference type="SUPFAM" id="SSF51735">
    <property type="entry name" value="NAD(P)-binding Rossmann-fold domains"/>
    <property type="match status" value="2"/>
</dbReference>
<keyword evidence="1" id="KW-0596">Phosphopantetheine</keyword>
<keyword evidence="10" id="KW-1185">Reference proteome</keyword>
<evidence type="ECO:0000313" key="10">
    <source>
        <dbReference type="Proteomes" id="UP000011682"/>
    </source>
</evidence>
<protein>
    <submittedName>
        <fullName evidence="9">Malonyl CoA-acyl carrier protein transacylase</fullName>
    </submittedName>
</protein>
<evidence type="ECO:0000259" key="6">
    <source>
        <dbReference type="PROSITE" id="PS50075"/>
    </source>
</evidence>
<dbReference type="FunFam" id="3.40.366.10:FF:000002">
    <property type="entry name" value="Probable polyketide synthase 2"/>
    <property type="match status" value="1"/>
</dbReference>
<dbReference type="Gene3D" id="3.40.47.10">
    <property type="match status" value="1"/>
</dbReference>
<dbReference type="SMART" id="SM00823">
    <property type="entry name" value="PKS_PP"/>
    <property type="match status" value="1"/>
</dbReference>
<dbReference type="InterPro" id="IPR050091">
    <property type="entry name" value="PKS_NRPS_Biosynth_Enz"/>
</dbReference>
<dbReference type="InterPro" id="IPR014030">
    <property type="entry name" value="Ketoacyl_synth_N"/>
</dbReference>
<name>S9NWG8_CYSF2</name>
<dbReference type="SUPFAM" id="SSF53901">
    <property type="entry name" value="Thiolase-like"/>
    <property type="match status" value="1"/>
</dbReference>
<dbReference type="InterPro" id="IPR020806">
    <property type="entry name" value="PKS_PP-bd"/>
</dbReference>
<dbReference type="SMART" id="SM01294">
    <property type="entry name" value="PKS_PP_betabranch"/>
    <property type="match status" value="1"/>
</dbReference>
<dbReference type="SMART" id="SM00826">
    <property type="entry name" value="PKS_DH"/>
    <property type="match status" value="1"/>
</dbReference>
<sequence>MSNGQTPPSLDEMTPLQRAALAIKTLRARVDGLERARSEPIAIIGMGCRFPGGADDPRSYWQLLRAGVDAVGKVPADRWDADAYYAQDPDADWKMSVREGGFLSQPIAAFDSEFFGLSPREANYVDPQQRLMLEVAWEALEDAGIAPSSLAGSDTGVYVGFLSSDYGRVPFNAVQTRDLPYMGTGNELSFSAGRVSYVLGLQGPSMVVATACSSALVSAHLACQALRQGECSLALAGGVNVIIRPDSNIVLSKMRALAPDGRSKTFDASANGYGRGEGCGVLVLKRLSDAQRDKDRILAVIRGSAVNHDGLSGGLTVPNGPAQEKLLRKALESAGLAPSDVHYVEAHGTGTPLGDPIELRALDAALGQGRRPEEPLLVGSVKTNLGHLESAAGAAGMIKVVLSMRNGELPPHLHLRNPNPTVDWAQLRLSIPTRLTPWKAGARPRVAGISGFGLSGVNAHVLIEEAPPESPRVPEELPRPLHVLALSARNPEALGALVQRYEQALGGPELASESLEDICFTANTGRVHFRHRLAVLGTSRDAVRDQLKAVLEGQSPPSVPRGRAEGPPRTAFLFTGQGAQGLGMGEELFRTEPSFRQTLLRCDEVLRPLMGQSLISLLYPPERGDSARARLNETGYTQPALFALEYSLARLWMQWGIVPDFVMGHSVGEFVAACVAGVFTLEEGLELIATRARLMQSLPTGGAMASVAAEPAEVEELLPRYAGQLSIAALNGPRSVVISGRQGAVSDCLGELSRRGRRGTPLQVSHAFHSSLMDPILDEFSRAVEKVRLQQPAIPLISNLSGQEAGAEIVNPRYWVDHLRQHVSFARGMETLNRAGVRVFLEVGPKPTLVTMGQSCITEGDKLWLASLRPERSDWQQMLESLGALYVAGAPVKWQGLEAGRDRRKVVLPSYPFQRREHWMELTGATWDRQDVKAQDSTRGERVHPLLGRRQESPSQVRQFESSLGASRPAFLRDHGVYGQVVMPGAAYVEMGLAAGAALFGASGGTVDEFAFSQALFLPDEGERRVHLLYTPEGDRAGRFEIFSQEEARGGEVEPAWILHAHGKLSAAVSAPDERVDLQRLRTGIAHEVPVDGYYEKLGRAGLAYGPSFRAIQGLWRGEGEVLGRLGLSGAALVDAERYALQPALLDACFQMVGAVLEGEGDAAYLPVGVGKVRVHVTGTREVWAHARIKRSEDPKGPGYTCDIALMTSEGELVATVERLLLRRVTREGLFGAKSKRLQSWLYALEWQARPLGVRSGAPGEGASGPVAGAVPQCLILADEAGVGGRLAERLQARGWHVVTARAGERGQGVDRERAEALLALRADPARGPVHVVDLWSLDGAGTGPGVPEESFLHSTRVLELAQGLVRAPKGTETSLWLVTRGAQATVEGERISSLGGAALWGLGKAIMREHPELHCRRVDLDPGSPARELEQLAEHLRDELLGGSAEDEVALRGKTRLVPRLVRHRKLQLSSGEAGPSLRPDASYLVTGGLSGLGLAAAERLAERGARHLVLLGRREPGTEARARLAVLAGRGVNVQSLSCDVAVASELERALAGLSGRLPPIRGVVHSAGVIDDGLLMQLSPERFARVFASKVFGGWNLHRALQGVELDFFVLFSSAASLIGSAGQASYVAANAFLDGLAHHRRGAGLTGLSLNWGAWAEVGAAADEQIQRRMEQLGFGVIPVGDGLQVFEQALGLGGQIGILPVDWAVIGRRGSSPLFEGFIQKSSPAVSEGIRQKLESLSANKRRATLRAHVGELVNGVLGRPSSEALDPGQGFFDLGMDSLMSVELRNLLQRSLGASLPATVAFDNPTVNGLVDYLMDEVLGMKEEKAAPVREATVEDKDLDALLADVDGLDDDEVQNMLRRGR</sequence>
<dbReference type="PROSITE" id="PS52019">
    <property type="entry name" value="PKS_MFAS_DH"/>
    <property type="match status" value="1"/>
</dbReference>
<dbReference type="Pfam" id="PF02801">
    <property type="entry name" value="Ketoacyl-synt_C"/>
    <property type="match status" value="1"/>
</dbReference>
<feature type="domain" description="Ketosynthase family 3 (KS3)" evidence="7">
    <location>
        <begin position="38"/>
        <end position="465"/>
    </location>
</feature>
<dbReference type="InterPro" id="IPR057326">
    <property type="entry name" value="KR_dom"/>
</dbReference>
<dbReference type="Gene3D" id="3.40.50.720">
    <property type="entry name" value="NAD(P)-binding Rossmann-like Domain"/>
    <property type="match status" value="1"/>
</dbReference>
<accession>S9NWG8</accession>
<dbReference type="PROSITE" id="PS52004">
    <property type="entry name" value="KS3_2"/>
    <property type="match status" value="1"/>
</dbReference>
<dbReference type="Proteomes" id="UP000011682">
    <property type="component" value="Unassembled WGS sequence"/>
</dbReference>
<keyword evidence="2" id="KW-0597">Phosphoprotein</keyword>
<organism evidence="9 10">
    <name type="scientific">Cystobacter fuscus (strain ATCC 25194 / DSM 2262 / NBRC 100088 / M29)</name>
    <dbReference type="NCBI Taxonomy" id="1242864"/>
    <lineage>
        <taxon>Bacteria</taxon>
        <taxon>Pseudomonadati</taxon>
        <taxon>Myxococcota</taxon>
        <taxon>Myxococcia</taxon>
        <taxon>Myxococcales</taxon>
        <taxon>Cystobacterineae</taxon>
        <taxon>Archangiaceae</taxon>
        <taxon>Cystobacter</taxon>
    </lineage>
</organism>
<evidence type="ECO:0000259" key="8">
    <source>
        <dbReference type="PROSITE" id="PS52019"/>
    </source>
</evidence>
<evidence type="ECO:0000256" key="1">
    <source>
        <dbReference type="ARBA" id="ARBA00022450"/>
    </source>
</evidence>
<dbReference type="Pfam" id="PF00550">
    <property type="entry name" value="PP-binding"/>
    <property type="match status" value="1"/>
</dbReference>
<dbReference type="CDD" id="cd00833">
    <property type="entry name" value="PKS"/>
    <property type="match status" value="1"/>
</dbReference>
<dbReference type="Pfam" id="PF22621">
    <property type="entry name" value="CurL-like_PKS_C"/>
    <property type="match status" value="1"/>
</dbReference>
<dbReference type="SMART" id="SM00827">
    <property type="entry name" value="PKS_AT"/>
    <property type="match status" value="1"/>
</dbReference>
<feature type="domain" description="PKS/mFAS DH" evidence="8">
    <location>
        <begin position="944"/>
        <end position="1231"/>
    </location>
</feature>
<feature type="active site" description="Proton acceptor; for dehydratase activity" evidence="5">
    <location>
        <position position="975"/>
    </location>
</feature>